<dbReference type="PROSITE" id="PS00018">
    <property type="entry name" value="EF_HAND_1"/>
    <property type="match status" value="1"/>
</dbReference>
<dbReference type="SUPFAM" id="SSF47473">
    <property type="entry name" value="EF-hand"/>
    <property type="match status" value="1"/>
</dbReference>
<reference evidence="11 12" key="1">
    <citation type="journal article" date="2012" name="Genome Biol.">
        <title>Sequencing three crocodilian genomes to illuminate the evolution of archosaurs and amniotes.</title>
        <authorList>
            <person name="St John J.A."/>
            <person name="Braun E.L."/>
            <person name="Isberg S.R."/>
            <person name="Miles L.G."/>
            <person name="Chong A.Y."/>
            <person name="Gongora J."/>
            <person name="Dalzell P."/>
            <person name="Moran C."/>
            <person name="Bed'hom B."/>
            <person name="Abzhanov A."/>
            <person name="Burgess S.C."/>
            <person name="Cooksey A.M."/>
            <person name="Castoe T.A."/>
            <person name="Crawford N.G."/>
            <person name="Densmore L.D."/>
            <person name="Drew J.C."/>
            <person name="Edwards S.V."/>
            <person name="Faircloth B.C."/>
            <person name="Fujita M.K."/>
            <person name="Greenwold M.J."/>
            <person name="Hoffmann F.G."/>
            <person name="Howard J.M."/>
            <person name="Iguchi T."/>
            <person name="Janes D.E."/>
            <person name="Khan S.Y."/>
            <person name="Kohno S."/>
            <person name="de Koning A.J."/>
            <person name="Lance S.L."/>
            <person name="McCarthy F.M."/>
            <person name="McCormack J.E."/>
            <person name="Merchant M.E."/>
            <person name="Peterson D.G."/>
            <person name="Pollock D.D."/>
            <person name="Pourmand N."/>
            <person name="Raney B.J."/>
            <person name="Roessler K.A."/>
            <person name="Sanford J.R."/>
            <person name="Sawyer R.H."/>
            <person name="Schmidt C.J."/>
            <person name="Triplett E.W."/>
            <person name="Tuberville T.D."/>
            <person name="Venegas-Anaya M."/>
            <person name="Howard J.T."/>
            <person name="Jarvis E.D."/>
            <person name="Guillette L.J.Jr."/>
            <person name="Glenn T.C."/>
            <person name="Green R.E."/>
            <person name="Ray D.A."/>
        </authorList>
    </citation>
    <scope>NUCLEOTIDE SEQUENCE [LARGE SCALE GENOMIC DNA]</scope>
    <source>
        <strain evidence="11">KSC_2009_1</strain>
    </source>
</reference>
<dbReference type="Gene3D" id="2.30.29.170">
    <property type="match status" value="1"/>
</dbReference>
<keyword evidence="6" id="KW-0206">Cytoskeleton</keyword>
<feature type="compositionally biased region" description="Polar residues" evidence="8">
    <location>
        <begin position="239"/>
        <end position="259"/>
    </location>
</feature>
<feature type="compositionally biased region" description="Basic and acidic residues" evidence="8">
    <location>
        <begin position="126"/>
        <end position="143"/>
    </location>
</feature>
<dbReference type="InterPro" id="IPR006602">
    <property type="entry name" value="DM10_dom"/>
</dbReference>
<evidence type="ECO:0000256" key="4">
    <source>
        <dbReference type="ARBA" id="ARBA00022737"/>
    </source>
</evidence>
<accession>A0A151PG68</accession>
<evidence type="ECO:0000256" key="2">
    <source>
        <dbReference type="ARBA" id="ARBA00022490"/>
    </source>
</evidence>
<feature type="region of interest" description="Disordered" evidence="8">
    <location>
        <begin position="239"/>
        <end position="297"/>
    </location>
</feature>
<comment type="caution">
    <text evidence="11">The sequence shown here is derived from an EMBL/GenBank/DDBJ whole genome shotgun (WGS) entry which is preliminary data.</text>
</comment>
<keyword evidence="4" id="KW-0677">Repeat</keyword>
<dbReference type="InterPro" id="IPR051581">
    <property type="entry name" value="Ca-bind"/>
</dbReference>
<keyword evidence="9" id="KW-1133">Transmembrane helix</keyword>
<feature type="compositionally biased region" description="Polar residues" evidence="8">
    <location>
        <begin position="50"/>
        <end position="69"/>
    </location>
</feature>
<dbReference type="InterPro" id="IPR011992">
    <property type="entry name" value="EF-hand-dom_pair"/>
</dbReference>
<dbReference type="Proteomes" id="UP000050525">
    <property type="component" value="Unassembled WGS sequence"/>
</dbReference>
<feature type="region of interest" description="Disordered" evidence="8">
    <location>
        <begin position="379"/>
        <end position="407"/>
    </location>
</feature>
<sequence>MALSVQQQALVSVALVLCAFVAMPRMLGGRAGRAGPSQPRPGGPEGGHQSHMNPGSSESKTHQSFQQMRNAMGKEMKSERTRGNGRDIAFTLMPLYAIGVGMFAAYKFVKLRSSNNEFHQGKHTMKSQEESSSQKDETIEDKAKETEHQLLELEQHLAQTEKMLNSLLTQLDPLSNCVNALACEQKDEIVTQLRSIRQLMKESGLDKSEIKLKGDNHTCQSVGEGRGRGLIKVSRSERLTVQPSQEQGKSTTKLSQGWRPNTRAARPPEVPCLDLGRLGDSDEEDGDTYIPYSKGYPCNGRTDSSSTVSWGSPLQTPYAQHFQTQQMPDKPCQKKMEHSFWEQKTILENLPSPADKYKLKYQQYEAEMKEGYKLYSQRTAEKRKDNAQSQECSQRIANKEDPQPEDRIGEDLTALDEKALLQQCYTSNPYNIQQSIKKLEADDTAAEKRKQTVVEQVMVDQLCRAVISDPEQNTSNDPYQRDLMLPALGTAPLRFRKRTLHETRIRTRSALTENMLSNKLRFDCRILSRNGRDACRELIGFFFTCDGSLTVYEYRQFGKNRVNALPFIQKGVYSHQRSQRKGKLYDLSDFYIGANLTFWSLDHSLPESMKQNPVLTLRVTNIDETSVNFLNTTLVARVEVRGFVLGPPTTELGCLQIPQTEKIEGRSCQQKIDRDTSVGSKQVTDVNKVFRTVQGILRNKLCKRGVRIVTGLGKYFRQLDKKGNGVLSKADFKQALKIFHLEVSEQDFETLWFILDDNRNDEVDYGEFTRALFGEMNEYRKAFVRKAYMKLDFNKTGSVPLVDIRKCYCAKKHPRVLSGDATEEEIKSSFLETLQDACSNPNEVSYCEFEDYYEGLSIGIMDDEDFVNTLRNPWGI</sequence>
<dbReference type="InterPro" id="IPR002048">
    <property type="entry name" value="EF_hand_dom"/>
</dbReference>
<evidence type="ECO:0000259" key="10">
    <source>
        <dbReference type="PROSITE" id="PS50222"/>
    </source>
</evidence>
<dbReference type="InterPro" id="IPR032763">
    <property type="entry name" value="RIC3_N"/>
</dbReference>
<organism evidence="11 12">
    <name type="scientific">Alligator mississippiensis</name>
    <name type="common">American alligator</name>
    <dbReference type="NCBI Taxonomy" id="8496"/>
    <lineage>
        <taxon>Eukaryota</taxon>
        <taxon>Metazoa</taxon>
        <taxon>Chordata</taxon>
        <taxon>Craniata</taxon>
        <taxon>Vertebrata</taxon>
        <taxon>Euteleostomi</taxon>
        <taxon>Archelosauria</taxon>
        <taxon>Archosauria</taxon>
        <taxon>Crocodylia</taxon>
        <taxon>Alligatoridae</taxon>
        <taxon>Alligatorinae</taxon>
        <taxon>Alligator</taxon>
    </lineage>
</organism>
<dbReference type="Gene3D" id="1.10.238.10">
    <property type="entry name" value="EF-hand"/>
    <property type="match status" value="2"/>
</dbReference>
<feature type="region of interest" description="Disordered" evidence="8">
    <location>
        <begin position="119"/>
        <end position="143"/>
    </location>
</feature>
<dbReference type="Pfam" id="PF13499">
    <property type="entry name" value="EF-hand_7"/>
    <property type="match status" value="1"/>
</dbReference>
<evidence type="ECO:0000313" key="12">
    <source>
        <dbReference type="Proteomes" id="UP000050525"/>
    </source>
</evidence>
<evidence type="ECO:0000256" key="8">
    <source>
        <dbReference type="SAM" id="MobiDB-lite"/>
    </source>
</evidence>
<dbReference type="Pfam" id="PF15361">
    <property type="entry name" value="RIC3"/>
    <property type="match status" value="1"/>
</dbReference>
<gene>
    <name evidence="11" type="primary">CAPS2-1</name>
    <name evidence="11" type="ORF">Y1Q_0019849</name>
</gene>
<feature type="domain" description="EF-hand" evidence="10">
    <location>
        <begin position="743"/>
        <end position="778"/>
    </location>
</feature>
<keyword evidence="3" id="KW-0479">Metal-binding</keyword>
<dbReference type="PANTHER" id="PTHR34524">
    <property type="entry name" value="CALCYPHOSIN"/>
    <property type="match status" value="1"/>
</dbReference>
<feature type="compositionally biased region" description="Basic and acidic residues" evidence="8">
    <location>
        <begin position="72"/>
        <end position="82"/>
    </location>
</feature>
<proteinExistence type="predicted"/>
<evidence type="ECO:0000256" key="1">
    <source>
        <dbReference type="ARBA" id="ARBA00004430"/>
    </source>
</evidence>
<feature type="transmembrane region" description="Helical" evidence="9">
    <location>
        <begin position="88"/>
        <end position="109"/>
    </location>
</feature>
<keyword evidence="9" id="KW-0812">Transmembrane</keyword>
<evidence type="ECO:0000313" key="11">
    <source>
        <dbReference type="EMBL" id="KYO47785.1"/>
    </source>
</evidence>
<evidence type="ECO:0000256" key="5">
    <source>
        <dbReference type="ARBA" id="ARBA00022837"/>
    </source>
</evidence>
<dbReference type="STRING" id="8496.A0A151PG68"/>
<dbReference type="GO" id="GO:0005930">
    <property type="term" value="C:axoneme"/>
    <property type="evidence" value="ECO:0007669"/>
    <property type="project" value="UniProtKB-SubCell"/>
</dbReference>
<evidence type="ECO:0000256" key="6">
    <source>
        <dbReference type="ARBA" id="ARBA00023212"/>
    </source>
</evidence>
<evidence type="ECO:0000256" key="9">
    <source>
        <dbReference type="SAM" id="Phobius"/>
    </source>
</evidence>
<dbReference type="CDD" id="cd00051">
    <property type="entry name" value="EFh"/>
    <property type="match status" value="1"/>
</dbReference>
<keyword evidence="2" id="KW-0963">Cytoplasm</keyword>
<dbReference type="Pfam" id="PF06565">
    <property type="entry name" value="DM10_dom"/>
    <property type="match status" value="1"/>
</dbReference>
<feature type="domain" description="EF-hand" evidence="10">
    <location>
        <begin position="707"/>
        <end position="742"/>
    </location>
</feature>
<protein>
    <submittedName>
        <fullName evidence="11">Calcyphosin-2 isoform B</fullName>
    </submittedName>
</protein>
<dbReference type="PANTHER" id="PTHR34524:SF3">
    <property type="entry name" value="CALCYPHOSIN-2"/>
    <property type="match status" value="1"/>
</dbReference>
<dbReference type="EMBL" id="AKHW03000416">
    <property type="protein sequence ID" value="KYO47785.1"/>
    <property type="molecule type" value="Genomic_DNA"/>
</dbReference>
<feature type="compositionally biased region" description="Basic and acidic residues" evidence="8">
    <location>
        <begin position="397"/>
        <end position="407"/>
    </location>
</feature>
<name>A0A151PG68_ALLMI</name>
<feature type="compositionally biased region" description="Polar residues" evidence="8">
    <location>
        <begin position="387"/>
        <end position="396"/>
    </location>
</feature>
<dbReference type="PROSITE" id="PS50222">
    <property type="entry name" value="EF_HAND_2"/>
    <property type="match status" value="2"/>
</dbReference>
<keyword evidence="7" id="KW-0966">Cell projection</keyword>
<comment type="subcellular location">
    <subcellularLocation>
        <location evidence="1">Cytoplasm</location>
        <location evidence="1">Cytoskeleton</location>
        <location evidence="1">Cilium axoneme</location>
    </subcellularLocation>
</comment>
<keyword evidence="5" id="KW-0106">Calcium</keyword>
<dbReference type="AlphaFoldDB" id="A0A151PG68"/>
<keyword evidence="9" id="KW-0472">Membrane</keyword>
<dbReference type="InterPro" id="IPR018247">
    <property type="entry name" value="EF_Hand_1_Ca_BS"/>
</dbReference>
<keyword evidence="12" id="KW-1185">Reference proteome</keyword>
<evidence type="ECO:0000256" key="7">
    <source>
        <dbReference type="ARBA" id="ARBA00023273"/>
    </source>
</evidence>
<dbReference type="GO" id="GO:0005509">
    <property type="term" value="F:calcium ion binding"/>
    <property type="evidence" value="ECO:0007669"/>
    <property type="project" value="InterPro"/>
</dbReference>
<feature type="region of interest" description="Disordered" evidence="8">
    <location>
        <begin position="30"/>
        <end position="82"/>
    </location>
</feature>
<evidence type="ECO:0000256" key="3">
    <source>
        <dbReference type="ARBA" id="ARBA00022723"/>
    </source>
</evidence>
<feature type="transmembrane region" description="Helical" evidence="9">
    <location>
        <begin position="6"/>
        <end position="23"/>
    </location>
</feature>